<evidence type="ECO:0000256" key="8">
    <source>
        <dbReference type="ARBA" id="ARBA00023306"/>
    </source>
</evidence>
<keyword evidence="9 10" id="KW-0961">Cell wall biogenesis/degradation</keyword>
<dbReference type="GO" id="GO:0005886">
    <property type="term" value="C:plasma membrane"/>
    <property type="evidence" value="ECO:0007669"/>
    <property type="project" value="UniProtKB-SubCell"/>
</dbReference>
<dbReference type="GO" id="GO:0051301">
    <property type="term" value="P:cell division"/>
    <property type="evidence" value="ECO:0007669"/>
    <property type="project" value="UniProtKB-KW"/>
</dbReference>
<dbReference type="AlphaFoldDB" id="A0A2H0UAE3"/>
<dbReference type="InterPro" id="IPR007235">
    <property type="entry name" value="Glyco_trans_28_C"/>
</dbReference>
<evidence type="ECO:0000256" key="6">
    <source>
        <dbReference type="ARBA" id="ARBA00022984"/>
    </source>
</evidence>
<evidence type="ECO:0000259" key="12">
    <source>
        <dbReference type="Pfam" id="PF04101"/>
    </source>
</evidence>
<dbReference type="CDD" id="cd03785">
    <property type="entry name" value="GT28_MurG"/>
    <property type="match status" value="1"/>
</dbReference>
<dbReference type="InterPro" id="IPR004276">
    <property type="entry name" value="GlycoTrans_28_N"/>
</dbReference>
<comment type="catalytic activity">
    <reaction evidence="10">
        <text>di-trans,octa-cis-undecaprenyl diphospho-N-acetyl-alpha-D-muramoyl-L-alanyl-D-glutamyl-meso-2,6-diaminopimeloyl-D-alanyl-D-alanine + UDP-N-acetyl-alpha-D-glucosamine = di-trans,octa-cis-undecaprenyl diphospho-[N-acetyl-alpha-D-glucosaminyl-(1-&gt;4)]-N-acetyl-alpha-D-muramoyl-L-alanyl-D-glutamyl-meso-2,6-diaminopimeloyl-D-alanyl-D-alanine + UDP + H(+)</text>
        <dbReference type="Rhea" id="RHEA:31227"/>
        <dbReference type="ChEBI" id="CHEBI:15378"/>
        <dbReference type="ChEBI" id="CHEBI:57705"/>
        <dbReference type="ChEBI" id="CHEBI:58223"/>
        <dbReference type="ChEBI" id="CHEBI:61387"/>
        <dbReference type="ChEBI" id="CHEBI:61388"/>
        <dbReference type="EC" id="2.4.1.227"/>
    </reaction>
</comment>
<evidence type="ECO:0000256" key="2">
    <source>
        <dbReference type="ARBA" id="ARBA00022618"/>
    </source>
</evidence>
<comment type="caution">
    <text evidence="10">Lacks conserved residue(s) required for the propagation of feature annotation.</text>
</comment>
<keyword evidence="1 10" id="KW-1003">Cell membrane</keyword>
<dbReference type="Pfam" id="PF04101">
    <property type="entry name" value="Glyco_tran_28_C"/>
    <property type="match status" value="1"/>
</dbReference>
<dbReference type="Proteomes" id="UP000230179">
    <property type="component" value="Unassembled WGS sequence"/>
</dbReference>
<dbReference type="UniPathway" id="UPA00219"/>
<dbReference type="GO" id="GO:0009252">
    <property type="term" value="P:peptidoglycan biosynthetic process"/>
    <property type="evidence" value="ECO:0007669"/>
    <property type="project" value="UniProtKB-UniRule"/>
</dbReference>
<comment type="caution">
    <text evidence="13">The sequence shown here is derived from an EMBL/GenBank/DDBJ whole genome shotgun (WGS) entry which is preliminary data.</text>
</comment>
<organism evidence="13 14">
    <name type="scientific">Candidatus Kaiserbacteria bacterium CG10_big_fil_rev_8_21_14_0_10_56_12</name>
    <dbReference type="NCBI Taxonomy" id="1974611"/>
    <lineage>
        <taxon>Bacteria</taxon>
        <taxon>Candidatus Kaiseribacteriota</taxon>
    </lineage>
</organism>
<dbReference type="InterPro" id="IPR006009">
    <property type="entry name" value="GlcNAc_MurG"/>
</dbReference>
<keyword evidence="8 10" id="KW-0131">Cell cycle</keyword>
<evidence type="ECO:0000313" key="14">
    <source>
        <dbReference type="Proteomes" id="UP000230179"/>
    </source>
</evidence>
<dbReference type="EC" id="2.4.1.227" evidence="10"/>
<dbReference type="GO" id="GO:0071555">
    <property type="term" value="P:cell wall organization"/>
    <property type="evidence" value="ECO:0007669"/>
    <property type="project" value="UniProtKB-KW"/>
</dbReference>
<evidence type="ECO:0000256" key="9">
    <source>
        <dbReference type="ARBA" id="ARBA00023316"/>
    </source>
</evidence>
<name>A0A2H0UAE3_9BACT</name>
<keyword evidence="2 10" id="KW-0132">Cell division</keyword>
<dbReference type="GO" id="GO:0050511">
    <property type="term" value="F:undecaprenyldiphospho-muramoylpentapeptide beta-N-acetylglucosaminyltransferase activity"/>
    <property type="evidence" value="ECO:0007669"/>
    <property type="project" value="UniProtKB-UniRule"/>
</dbReference>
<feature type="binding site" evidence="10">
    <location>
        <begin position="10"/>
        <end position="12"/>
    </location>
    <ligand>
        <name>UDP-N-acetyl-alpha-D-glucosamine</name>
        <dbReference type="ChEBI" id="CHEBI:57705"/>
    </ligand>
</feature>
<accession>A0A2H0UAE3</accession>
<feature type="binding site" evidence="10">
    <location>
        <position position="307"/>
    </location>
    <ligand>
        <name>UDP-N-acetyl-alpha-D-glucosamine</name>
        <dbReference type="ChEBI" id="CHEBI:57705"/>
    </ligand>
</feature>
<keyword evidence="7 10" id="KW-0472">Membrane</keyword>
<dbReference type="PANTHER" id="PTHR21015:SF22">
    <property type="entry name" value="GLYCOSYLTRANSFERASE"/>
    <property type="match status" value="1"/>
</dbReference>
<evidence type="ECO:0000256" key="4">
    <source>
        <dbReference type="ARBA" id="ARBA00022679"/>
    </source>
</evidence>
<sequence>MKIVFTGGGTGGHFYPIIAIAEAMNTLVQERRLIEPQLYFLAPDPYDQEALFENGITFIRIRAGKWRRYFSLRNVSDTFVTLAGTVSALVTLFRLYPDVVVSKGGYGSMPTLIASRILRIPVVVHESDSKPGRASLYASRFAVKIALSYENAAAYFSKKAQGRIARTGTPVRKALLHVEPEGAREYLKLESGIPTVYITGGSQGSQKINETVISALPSLVAFANVIHQTGEAHLESSQAIAQVILDKNPHASRYHPFGFLSQLSLQRAAGIADLVISRAGTGTIAEISVWKKPSILIPIPEAVSHDQHGNAYAYARTGAAVVIEEGNLTPHLLASETERIIKDKAATARMSAAAARFTDPDAAKILASSILAIALGHEYE</sequence>
<evidence type="ECO:0000313" key="13">
    <source>
        <dbReference type="EMBL" id="PIR83379.1"/>
    </source>
</evidence>
<dbReference type="SUPFAM" id="SSF53756">
    <property type="entry name" value="UDP-Glycosyltransferase/glycogen phosphorylase"/>
    <property type="match status" value="1"/>
</dbReference>
<evidence type="ECO:0000256" key="7">
    <source>
        <dbReference type="ARBA" id="ARBA00023136"/>
    </source>
</evidence>
<dbReference type="GO" id="GO:0005975">
    <property type="term" value="P:carbohydrate metabolic process"/>
    <property type="evidence" value="ECO:0007669"/>
    <property type="project" value="InterPro"/>
</dbReference>
<keyword evidence="3 10" id="KW-0328">Glycosyltransferase</keyword>
<evidence type="ECO:0000256" key="3">
    <source>
        <dbReference type="ARBA" id="ARBA00022676"/>
    </source>
</evidence>
<evidence type="ECO:0000256" key="10">
    <source>
        <dbReference type="HAMAP-Rule" id="MF_00033"/>
    </source>
</evidence>
<proteinExistence type="inferred from homology"/>
<dbReference type="HAMAP" id="MF_00033">
    <property type="entry name" value="MurG"/>
    <property type="match status" value="1"/>
</dbReference>
<evidence type="ECO:0000256" key="5">
    <source>
        <dbReference type="ARBA" id="ARBA00022960"/>
    </source>
</evidence>
<gene>
    <name evidence="10" type="primary">murG</name>
    <name evidence="13" type="ORF">COU19_00745</name>
</gene>
<keyword evidence="5 10" id="KW-0133">Cell shape</keyword>
<dbReference type="EMBL" id="PFBL01000005">
    <property type="protein sequence ID" value="PIR83379.1"/>
    <property type="molecule type" value="Genomic_DNA"/>
</dbReference>
<evidence type="ECO:0000256" key="1">
    <source>
        <dbReference type="ARBA" id="ARBA00022475"/>
    </source>
</evidence>
<comment type="function">
    <text evidence="10">Cell wall formation. Catalyzes the transfer of a GlcNAc subunit on undecaprenyl-pyrophosphoryl-MurNAc-pentapeptide (lipid intermediate I) to form undecaprenyl-pyrophosphoryl-MurNAc-(pentapeptide)GlcNAc (lipid intermediate II).</text>
</comment>
<dbReference type="Gene3D" id="3.40.50.2000">
    <property type="entry name" value="Glycogen Phosphorylase B"/>
    <property type="match status" value="2"/>
</dbReference>
<feature type="binding site" evidence="10">
    <location>
        <position position="172"/>
    </location>
    <ligand>
        <name>UDP-N-acetyl-alpha-D-glucosamine</name>
        <dbReference type="ChEBI" id="CHEBI:57705"/>
    </ligand>
</feature>
<dbReference type="GO" id="GO:0051991">
    <property type="term" value="F:UDP-N-acetyl-D-glucosamine:N-acetylmuramoyl-L-alanyl-D-glutamyl-meso-2,6-diaminopimelyl-D-alanyl-D-alanine-diphosphoundecaprenol 4-beta-N-acetylglucosaminlytransferase activity"/>
    <property type="evidence" value="ECO:0007669"/>
    <property type="project" value="RHEA"/>
</dbReference>
<dbReference type="Pfam" id="PF03033">
    <property type="entry name" value="Glyco_transf_28"/>
    <property type="match status" value="1"/>
</dbReference>
<comment type="pathway">
    <text evidence="10">Cell wall biogenesis; peptidoglycan biosynthesis.</text>
</comment>
<reference evidence="14" key="1">
    <citation type="submission" date="2017-09" db="EMBL/GenBank/DDBJ databases">
        <title>Depth-based differentiation of microbial function through sediment-hosted aquifers and enrichment of novel symbionts in the deep terrestrial subsurface.</title>
        <authorList>
            <person name="Probst A.J."/>
            <person name="Ladd B."/>
            <person name="Jarett J.K."/>
            <person name="Geller-Mcgrath D.E."/>
            <person name="Sieber C.M.K."/>
            <person name="Emerson J.B."/>
            <person name="Anantharaman K."/>
            <person name="Thomas B.C."/>
            <person name="Malmstrom R."/>
            <person name="Stieglmeier M."/>
            <person name="Klingl A."/>
            <person name="Woyke T."/>
            <person name="Ryan C.M."/>
            <person name="Banfield J.F."/>
        </authorList>
    </citation>
    <scope>NUCLEOTIDE SEQUENCE [LARGE SCALE GENOMIC DNA]</scope>
</reference>
<comment type="subcellular location">
    <subcellularLocation>
        <location evidence="10">Cell membrane</location>
        <topology evidence="10">Peripheral membrane protein</topology>
        <orientation evidence="10">Cytoplasmic side</orientation>
    </subcellularLocation>
</comment>
<feature type="binding site" evidence="10">
    <location>
        <position position="202"/>
    </location>
    <ligand>
        <name>UDP-N-acetyl-alpha-D-glucosamine</name>
        <dbReference type="ChEBI" id="CHEBI:57705"/>
    </ligand>
</feature>
<keyword evidence="4 10" id="KW-0808">Transferase</keyword>
<comment type="similarity">
    <text evidence="10">Belongs to the glycosyltransferase 28 family. MurG subfamily.</text>
</comment>
<feature type="domain" description="Glycosyltransferase family 28 N-terminal" evidence="11">
    <location>
        <begin position="3"/>
        <end position="146"/>
    </location>
</feature>
<keyword evidence="6 10" id="KW-0573">Peptidoglycan synthesis</keyword>
<feature type="domain" description="Glycosyl transferase family 28 C-terminal" evidence="12">
    <location>
        <begin position="195"/>
        <end position="364"/>
    </location>
</feature>
<dbReference type="PANTHER" id="PTHR21015">
    <property type="entry name" value="UDP-N-ACETYLGLUCOSAMINE--N-ACETYLMURAMYL-(PENTAPEPTIDE) PYROPHOSPHORYL-UNDECAPRENOL N-ACETYLGLUCOSAMINE TRANSFERASE 1"/>
    <property type="match status" value="1"/>
</dbReference>
<evidence type="ECO:0000259" key="11">
    <source>
        <dbReference type="Pfam" id="PF03033"/>
    </source>
</evidence>
<dbReference type="GO" id="GO:0008360">
    <property type="term" value="P:regulation of cell shape"/>
    <property type="evidence" value="ECO:0007669"/>
    <property type="project" value="UniProtKB-KW"/>
</dbReference>
<protein>
    <recommendedName>
        <fullName evidence="10">UDP-N-acetylglucosamine--N-acetylmuramyl-(pentapeptide) pyrophosphoryl-undecaprenol N-acetylglucosamine transferase</fullName>
        <ecNumber evidence="10">2.4.1.227</ecNumber>
    </recommendedName>
    <alternativeName>
        <fullName evidence="10">Undecaprenyl-PP-MurNAc-pentapeptide-UDPGlcNAc GlcNAc transferase</fullName>
    </alternativeName>
</protein>